<dbReference type="Pfam" id="PF03872">
    <property type="entry name" value="RseA_N"/>
    <property type="match status" value="1"/>
</dbReference>
<feature type="domain" description="Anti sigma-E protein RseA N-terminal" evidence="2">
    <location>
        <begin position="11"/>
        <end position="94"/>
    </location>
</feature>
<feature type="region of interest" description="Disordered" evidence="1">
    <location>
        <begin position="210"/>
        <end position="232"/>
    </location>
</feature>
<dbReference type="PANTHER" id="PTHR38104">
    <property type="match status" value="1"/>
</dbReference>
<dbReference type="InterPro" id="IPR052383">
    <property type="entry name" value="Anti-sigma-E_RseA-like"/>
</dbReference>
<dbReference type="Gene3D" id="1.10.10.880">
    <property type="entry name" value="Anti sigma-E protein RseA, N-terminal domain"/>
    <property type="match status" value="1"/>
</dbReference>
<dbReference type="Proteomes" id="UP001205566">
    <property type="component" value="Unassembled WGS sequence"/>
</dbReference>
<comment type="caution">
    <text evidence="3">The sequence shown here is derived from an EMBL/GenBank/DDBJ whole genome shotgun (WGS) entry which is preliminary data.</text>
</comment>
<evidence type="ECO:0000313" key="3">
    <source>
        <dbReference type="EMBL" id="MCQ3829561.1"/>
    </source>
</evidence>
<sequence>MSHGNHQQRLNESLSAFMDGEASELEIQRLLKESDAASSASGGELNERWSRYQLAASVMRGEKVAPVDLGLAASISAAIAEEPPLQSAEPVPANDTHHHVTRSRWWRPLSRGAVAATVAFAAVLGVQQMQAPQTQGDLVAESERPQQAPVASMPQPSGFLAPTLNTRAVSTAPQLVPEQRVGPAPQVQMVPTPELMRHLNRVMVEHSEQAARVGSQGMVPHARATYGERPSE</sequence>
<dbReference type="CDD" id="cd16328">
    <property type="entry name" value="RseA_N"/>
    <property type="match status" value="1"/>
</dbReference>
<dbReference type="EMBL" id="JACASI010000025">
    <property type="protein sequence ID" value="MCQ3829561.1"/>
    <property type="molecule type" value="Genomic_DNA"/>
</dbReference>
<dbReference type="InterPro" id="IPR036147">
    <property type="entry name" value="Anti-sigma_E_RseA_N_sf"/>
</dbReference>
<dbReference type="PANTHER" id="PTHR38104:SF1">
    <property type="entry name" value="ANTI-SIGMA-E FACTOR RSEA"/>
    <property type="match status" value="1"/>
</dbReference>
<reference evidence="3" key="1">
    <citation type="thesis" date="2020" institute="Technische Universitat Dresden" country="Dresden, Germany">
        <title>The Agarolytic System of Microbulbifer elongatus PORT2, Isolated from Batu Karas, Pangandaran West Java Indonesia.</title>
        <authorList>
            <person name="Anggraeni S.R."/>
        </authorList>
    </citation>
    <scope>NUCLEOTIDE SEQUENCE</scope>
    <source>
        <strain evidence="3">PORT2</strain>
    </source>
</reference>
<organism evidence="3 4">
    <name type="scientific">Microbulbifer elongatus</name>
    <dbReference type="NCBI Taxonomy" id="86173"/>
    <lineage>
        <taxon>Bacteria</taxon>
        <taxon>Pseudomonadati</taxon>
        <taxon>Pseudomonadota</taxon>
        <taxon>Gammaproteobacteria</taxon>
        <taxon>Cellvibrionales</taxon>
        <taxon>Microbulbiferaceae</taxon>
        <taxon>Microbulbifer</taxon>
    </lineage>
</organism>
<evidence type="ECO:0000259" key="2">
    <source>
        <dbReference type="Pfam" id="PF03872"/>
    </source>
</evidence>
<evidence type="ECO:0000313" key="4">
    <source>
        <dbReference type="Proteomes" id="UP001205566"/>
    </source>
</evidence>
<keyword evidence="4" id="KW-1185">Reference proteome</keyword>
<dbReference type="InterPro" id="IPR005572">
    <property type="entry name" value="Anti-sigma_E_RseA_N"/>
</dbReference>
<name>A0ABT1P3G0_9GAMM</name>
<proteinExistence type="predicted"/>
<dbReference type="RefSeq" id="WP_255874376.1">
    <property type="nucleotide sequence ID" value="NZ_JACASI010000025.1"/>
</dbReference>
<evidence type="ECO:0000256" key="1">
    <source>
        <dbReference type="SAM" id="MobiDB-lite"/>
    </source>
</evidence>
<gene>
    <name evidence="3" type="ORF">HXX02_08880</name>
</gene>
<accession>A0ABT1P3G0</accession>
<protein>
    <submittedName>
        <fullName evidence="3">Sigma-E factor negative regulatory protein</fullName>
    </submittedName>
</protein>
<dbReference type="SUPFAM" id="SSF89069">
    <property type="entry name" value="N-terminal, cytoplasmic domain of anti-sigmaE factor RseA"/>
    <property type="match status" value="1"/>
</dbReference>